<comment type="caution">
    <text evidence="8">The sequence shown here is derived from an EMBL/GenBank/DDBJ whole genome shotgun (WGS) entry which is preliminary data.</text>
</comment>
<keyword evidence="9" id="KW-1185">Reference proteome</keyword>
<organism evidence="8 9">
    <name type="scientific">Knoellia aerolata DSM 18566</name>
    <dbReference type="NCBI Taxonomy" id="1385519"/>
    <lineage>
        <taxon>Bacteria</taxon>
        <taxon>Bacillati</taxon>
        <taxon>Actinomycetota</taxon>
        <taxon>Actinomycetes</taxon>
        <taxon>Micrococcales</taxon>
        <taxon>Intrasporangiaceae</taxon>
        <taxon>Knoellia</taxon>
    </lineage>
</organism>
<dbReference type="SMART" id="SM00382">
    <property type="entry name" value="AAA"/>
    <property type="match status" value="1"/>
</dbReference>
<evidence type="ECO:0000256" key="3">
    <source>
        <dbReference type="ARBA" id="ARBA00022448"/>
    </source>
</evidence>
<evidence type="ECO:0000256" key="5">
    <source>
        <dbReference type="ARBA" id="ARBA00022840"/>
    </source>
</evidence>
<dbReference type="Gene3D" id="3.40.50.300">
    <property type="entry name" value="P-loop containing nucleotide triphosphate hydrolases"/>
    <property type="match status" value="1"/>
</dbReference>
<evidence type="ECO:0000256" key="4">
    <source>
        <dbReference type="ARBA" id="ARBA00022741"/>
    </source>
</evidence>
<reference evidence="8 9" key="1">
    <citation type="submission" date="2013-08" db="EMBL/GenBank/DDBJ databases">
        <title>The genome sequence of Knoellia aerolata.</title>
        <authorList>
            <person name="Zhu W."/>
            <person name="Wang G."/>
        </authorList>
    </citation>
    <scope>NUCLEOTIDE SEQUENCE [LARGE SCALE GENOMIC DNA]</scope>
    <source>
        <strain evidence="8 9">DSM 18566</strain>
    </source>
</reference>
<dbReference type="PROSITE" id="PS50893">
    <property type="entry name" value="ABC_TRANSPORTER_2"/>
    <property type="match status" value="1"/>
</dbReference>
<protein>
    <submittedName>
        <fullName evidence="8">Multidrug ABC transporter ATPase</fullName>
    </submittedName>
</protein>
<dbReference type="GO" id="GO:0005886">
    <property type="term" value="C:plasma membrane"/>
    <property type="evidence" value="ECO:0007669"/>
    <property type="project" value="UniProtKB-SubCell"/>
</dbReference>
<evidence type="ECO:0000256" key="6">
    <source>
        <dbReference type="ARBA" id="ARBA00023251"/>
    </source>
</evidence>
<dbReference type="EMBL" id="AVPL01000105">
    <property type="protein sequence ID" value="KGN37323.1"/>
    <property type="molecule type" value="Genomic_DNA"/>
</dbReference>
<dbReference type="Pfam" id="PF00005">
    <property type="entry name" value="ABC_tran"/>
    <property type="match status" value="1"/>
</dbReference>
<dbReference type="InterPro" id="IPR027417">
    <property type="entry name" value="P-loop_NTPase"/>
</dbReference>
<evidence type="ECO:0000259" key="7">
    <source>
        <dbReference type="PROSITE" id="PS50893"/>
    </source>
</evidence>
<dbReference type="AlphaFoldDB" id="A0A0A0JJQ1"/>
<dbReference type="STRING" id="1385519.N801_10505"/>
<evidence type="ECO:0000313" key="8">
    <source>
        <dbReference type="EMBL" id="KGN37323.1"/>
    </source>
</evidence>
<dbReference type="PANTHER" id="PTHR42711">
    <property type="entry name" value="ABC TRANSPORTER ATP-BINDING PROTEIN"/>
    <property type="match status" value="1"/>
</dbReference>
<dbReference type="CDD" id="cd00267">
    <property type="entry name" value="ABC_ATPase"/>
    <property type="match status" value="1"/>
</dbReference>
<name>A0A0A0JJQ1_9MICO</name>
<dbReference type="InterPro" id="IPR050763">
    <property type="entry name" value="ABC_transporter_ATP-binding"/>
</dbReference>
<dbReference type="Proteomes" id="UP000030013">
    <property type="component" value="Unassembled WGS sequence"/>
</dbReference>
<dbReference type="InterPro" id="IPR003593">
    <property type="entry name" value="AAA+_ATPase"/>
</dbReference>
<dbReference type="SUPFAM" id="SSF52540">
    <property type="entry name" value="P-loop containing nucleoside triphosphate hydrolases"/>
    <property type="match status" value="1"/>
</dbReference>
<feature type="domain" description="ABC transporter" evidence="7">
    <location>
        <begin position="12"/>
        <end position="219"/>
    </location>
</feature>
<evidence type="ECO:0000313" key="9">
    <source>
        <dbReference type="Proteomes" id="UP000030013"/>
    </source>
</evidence>
<keyword evidence="4" id="KW-0547">Nucleotide-binding</keyword>
<dbReference type="GO" id="GO:0005524">
    <property type="term" value="F:ATP binding"/>
    <property type="evidence" value="ECO:0007669"/>
    <property type="project" value="UniProtKB-KW"/>
</dbReference>
<dbReference type="GO" id="GO:0046677">
    <property type="term" value="P:response to antibiotic"/>
    <property type="evidence" value="ECO:0007669"/>
    <property type="project" value="UniProtKB-KW"/>
</dbReference>
<keyword evidence="6" id="KW-0046">Antibiotic resistance</keyword>
<evidence type="ECO:0000256" key="2">
    <source>
        <dbReference type="ARBA" id="ARBA00005417"/>
    </source>
</evidence>
<dbReference type="GO" id="GO:0016887">
    <property type="term" value="F:ATP hydrolysis activity"/>
    <property type="evidence" value="ECO:0007669"/>
    <property type="project" value="InterPro"/>
</dbReference>
<dbReference type="InterPro" id="IPR003439">
    <property type="entry name" value="ABC_transporter-like_ATP-bd"/>
</dbReference>
<gene>
    <name evidence="8" type="ORF">N801_10505</name>
</gene>
<comment type="subcellular location">
    <subcellularLocation>
        <location evidence="1">Cell membrane</location>
        <topology evidence="1">Peripheral membrane protein</topology>
    </subcellularLocation>
</comment>
<accession>A0A0A0JJQ1</accession>
<evidence type="ECO:0000256" key="1">
    <source>
        <dbReference type="ARBA" id="ARBA00004202"/>
    </source>
</evidence>
<keyword evidence="5" id="KW-0067">ATP-binding</keyword>
<dbReference type="PANTHER" id="PTHR42711:SF5">
    <property type="entry name" value="ABC TRANSPORTER ATP-BINDING PROTEIN NATA"/>
    <property type="match status" value="1"/>
</dbReference>
<comment type="similarity">
    <text evidence="2">Belongs to the ABC transporter superfamily.</text>
</comment>
<sequence>MDAVASLTAMDVRGDDVSKVVGPATLLAPVSVAASSGTCLVLRGPNGSGKTTLLRILIGALPPTTGTATVGDATADERDPAVRAAVAALVGAPATYRDLTLRDHLVLLDATWAGDADSCDDRVAAALTQLGLGDLGGRFPHELSSGQTQLFRLALTFFRPSDVLVLDEPEQRLDTTKRALVAEILAARRDAGTTVVLACHDPVVTDRVADRVVDLVGATD</sequence>
<keyword evidence="3" id="KW-0813">Transport</keyword>
<dbReference type="eggNOG" id="COG1131">
    <property type="taxonomic scope" value="Bacteria"/>
</dbReference>
<proteinExistence type="inferred from homology"/>